<gene>
    <name evidence="1" type="ORF">CCUN_1028</name>
</gene>
<sequence>MNISNLSELLNASMINEGSTLSVDGFALNLNQIKSGFAFFSNIQNEINEAIKKGAFVIVFDKDIKMTDLEVFYLKVENLENALFRLLRFLCENKELHFLLTNRHQFNFSKAFRFKNLSGNVFLDFQNLIEAKKEDFFCFCDENYLLKFCANCEFLKPSSYTILSHSSLFWTSLICEDLYFKNLRFPFIYAEIFAQFIAFLKEKGMKIDFDLKKLDFFKSYFINQNMQITKFGEGFQAFILVFNEEDFDFFQENCQHIKGFKTSRKNSLFCDFSYNEIKDLKNFKAYTYCLVLIEDEENFLNSFETERDKEITLFD</sequence>
<accession>A0A1W6BWZ5</accession>
<evidence type="ECO:0000313" key="1">
    <source>
        <dbReference type="EMBL" id="ARJ56629.1"/>
    </source>
</evidence>
<dbReference type="Proteomes" id="UP000192902">
    <property type="component" value="Chromosome"/>
</dbReference>
<dbReference type="RefSeq" id="WP_027305439.1">
    <property type="nucleotide sequence ID" value="NZ_CP020867.1"/>
</dbReference>
<protein>
    <recommendedName>
        <fullName evidence="3">Ferrochelatase</fullName>
    </recommendedName>
</protein>
<name>A0A1W6BWZ5_9BACT</name>
<dbReference type="OrthoDB" id="5360244at2"/>
<reference evidence="1 2" key="1">
    <citation type="submission" date="2017-04" db="EMBL/GenBank/DDBJ databases">
        <title>Complete genome sequence of the Campylobacter cuniculorum type strain LMG24588.</title>
        <authorList>
            <person name="Miller W.G."/>
            <person name="Yee E."/>
            <person name="Revez J."/>
            <person name="Bono J.L."/>
            <person name="Rossi M."/>
        </authorList>
    </citation>
    <scope>NUCLEOTIDE SEQUENCE [LARGE SCALE GENOMIC DNA]</scope>
    <source>
        <strain evidence="1 2">LMG 24588</strain>
    </source>
</reference>
<dbReference type="AlphaFoldDB" id="A0A1W6BWZ5"/>
<proteinExistence type="predicted"/>
<dbReference type="KEGG" id="ccun:CCUN_1028"/>
<organism evidence="1 2">
    <name type="scientific">Campylobacter cuniculorum DSM 23162 = LMG 24588</name>
    <dbReference type="NCBI Taxonomy" id="1121267"/>
    <lineage>
        <taxon>Bacteria</taxon>
        <taxon>Pseudomonadati</taxon>
        <taxon>Campylobacterota</taxon>
        <taxon>Epsilonproteobacteria</taxon>
        <taxon>Campylobacterales</taxon>
        <taxon>Campylobacteraceae</taxon>
        <taxon>Campylobacter</taxon>
    </lineage>
</organism>
<evidence type="ECO:0000313" key="2">
    <source>
        <dbReference type="Proteomes" id="UP000192902"/>
    </source>
</evidence>
<dbReference type="SUPFAM" id="SSF63418">
    <property type="entry name" value="MurE/MurF N-terminal domain"/>
    <property type="match status" value="1"/>
</dbReference>
<dbReference type="InterPro" id="IPR035911">
    <property type="entry name" value="MurE/MurF_N"/>
</dbReference>
<evidence type="ECO:0008006" key="3">
    <source>
        <dbReference type="Google" id="ProtNLM"/>
    </source>
</evidence>
<dbReference type="STRING" id="1121267.CCUN_1028"/>
<dbReference type="EMBL" id="CP020867">
    <property type="protein sequence ID" value="ARJ56629.1"/>
    <property type="molecule type" value="Genomic_DNA"/>
</dbReference>
<dbReference type="eggNOG" id="COG0770">
    <property type="taxonomic scope" value="Bacteria"/>
</dbReference>